<keyword evidence="1" id="KW-0812">Transmembrane</keyword>
<accession>A0A518CH13</accession>
<reference evidence="2 3" key="1">
    <citation type="submission" date="2019-02" db="EMBL/GenBank/DDBJ databases">
        <title>Deep-cultivation of Planctomycetes and their phenomic and genomic characterization uncovers novel biology.</title>
        <authorList>
            <person name="Wiegand S."/>
            <person name="Jogler M."/>
            <person name="Boedeker C."/>
            <person name="Pinto D."/>
            <person name="Vollmers J."/>
            <person name="Rivas-Marin E."/>
            <person name="Kohn T."/>
            <person name="Peeters S.H."/>
            <person name="Heuer A."/>
            <person name="Rast P."/>
            <person name="Oberbeckmann S."/>
            <person name="Bunk B."/>
            <person name="Jeske O."/>
            <person name="Meyerdierks A."/>
            <person name="Storesund J.E."/>
            <person name="Kallscheuer N."/>
            <person name="Luecker S."/>
            <person name="Lage O.M."/>
            <person name="Pohl T."/>
            <person name="Merkel B.J."/>
            <person name="Hornburger P."/>
            <person name="Mueller R.-W."/>
            <person name="Bruemmer F."/>
            <person name="Labrenz M."/>
            <person name="Spormann A.M."/>
            <person name="Op den Camp H."/>
            <person name="Overmann J."/>
            <person name="Amann R."/>
            <person name="Jetten M.S.M."/>
            <person name="Mascher T."/>
            <person name="Medema M.H."/>
            <person name="Devos D.P."/>
            <person name="Kaster A.-K."/>
            <person name="Ovreas L."/>
            <person name="Rohde M."/>
            <person name="Galperin M.Y."/>
            <person name="Jogler C."/>
        </authorList>
    </citation>
    <scope>NUCLEOTIDE SEQUENCE [LARGE SCALE GENOMIC DNA]</scope>
    <source>
        <strain evidence="2 3">Pla110</strain>
    </source>
</reference>
<keyword evidence="3" id="KW-1185">Reference proteome</keyword>
<dbReference type="AlphaFoldDB" id="A0A518CH13"/>
<evidence type="ECO:0000256" key="1">
    <source>
        <dbReference type="SAM" id="Phobius"/>
    </source>
</evidence>
<dbReference type="KEGG" id="plon:Pla110_02150"/>
<sequence>MRMLKTTPHFIKIAINTCCLIVVVIIAADHWMFRSADREISLIAGEVGGHKFSIGGWPFWKQNLIRLDEAQLPDSGE</sequence>
<feature type="transmembrane region" description="Helical" evidence="1">
    <location>
        <begin position="13"/>
        <end position="33"/>
    </location>
</feature>
<evidence type="ECO:0000313" key="2">
    <source>
        <dbReference type="EMBL" id="QDU78511.1"/>
    </source>
</evidence>
<proteinExistence type="predicted"/>
<protein>
    <submittedName>
        <fullName evidence="2">Uncharacterized protein</fullName>
    </submittedName>
</protein>
<keyword evidence="1" id="KW-0472">Membrane</keyword>
<keyword evidence="1" id="KW-1133">Transmembrane helix</keyword>
<organism evidence="2 3">
    <name type="scientific">Polystyrenella longa</name>
    <dbReference type="NCBI Taxonomy" id="2528007"/>
    <lineage>
        <taxon>Bacteria</taxon>
        <taxon>Pseudomonadati</taxon>
        <taxon>Planctomycetota</taxon>
        <taxon>Planctomycetia</taxon>
        <taxon>Planctomycetales</taxon>
        <taxon>Planctomycetaceae</taxon>
        <taxon>Polystyrenella</taxon>
    </lineage>
</organism>
<evidence type="ECO:0000313" key="3">
    <source>
        <dbReference type="Proteomes" id="UP000317178"/>
    </source>
</evidence>
<dbReference type="Proteomes" id="UP000317178">
    <property type="component" value="Chromosome"/>
</dbReference>
<name>A0A518CH13_9PLAN</name>
<gene>
    <name evidence="2" type="ORF">Pla110_02150</name>
</gene>
<dbReference type="EMBL" id="CP036281">
    <property type="protein sequence ID" value="QDU78511.1"/>
    <property type="molecule type" value="Genomic_DNA"/>
</dbReference>